<dbReference type="InterPro" id="IPR036388">
    <property type="entry name" value="WH-like_DNA-bd_sf"/>
</dbReference>
<protein>
    <recommendedName>
        <fullName evidence="4">siroheme decarboxylase</fullName>
        <ecNumber evidence="4">4.1.1.111</ecNumber>
    </recommendedName>
</protein>
<comment type="pathway">
    <text evidence="2">Porphyrin-containing compound metabolism.</text>
</comment>
<dbReference type="Pfam" id="PF22451">
    <property type="entry name" value="NirdL-like_HTH"/>
    <property type="match status" value="1"/>
</dbReference>
<dbReference type="EC" id="4.1.1.111" evidence="4"/>
<dbReference type="Pfam" id="PF17805">
    <property type="entry name" value="AsnC_trans_reg2"/>
    <property type="match status" value="1"/>
</dbReference>
<comment type="catalytic activity">
    <reaction evidence="5">
        <text>siroheme + 2 H(+) = 12,18-didecarboxysiroheme + 2 CO2</text>
        <dbReference type="Rhea" id="RHEA:19093"/>
        <dbReference type="ChEBI" id="CHEBI:15378"/>
        <dbReference type="ChEBI" id="CHEBI:16526"/>
        <dbReference type="ChEBI" id="CHEBI:60052"/>
        <dbReference type="ChEBI" id="CHEBI:140497"/>
        <dbReference type="EC" id="4.1.1.111"/>
    </reaction>
</comment>
<proteinExistence type="inferred from homology"/>
<evidence type="ECO:0000256" key="2">
    <source>
        <dbReference type="ARBA" id="ARBA00023444"/>
    </source>
</evidence>
<comment type="similarity">
    <text evidence="3">Belongs to the Ahb/Nir family.</text>
</comment>
<reference evidence="8 9" key="1">
    <citation type="submission" date="2022-10" db="EMBL/GenBank/DDBJ databases">
        <title>Defluviimonas sp. CAU 1641 isolated from mud.</title>
        <authorList>
            <person name="Kim W."/>
        </authorList>
    </citation>
    <scope>NUCLEOTIDE SEQUENCE [LARGE SCALE GENOMIC DNA]</scope>
    <source>
        <strain evidence="8 9">CAU 1641</strain>
    </source>
</reference>
<dbReference type="EMBL" id="JAPDOG010000029">
    <property type="protein sequence ID" value="MCW3784000.1"/>
    <property type="molecule type" value="Genomic_DNA"/>
</dbReference>
<comment type="caution">
    <text evidence="8">The sequence shown here is derived from an EMBL/GenBank/DDBJ whole genome shotgun (WGS) entry which is preliminary data.</text>
</comment>
<name>A0ABT3J984_9RHOB</name>
<dbReference type="Gene3D" id="3.30.70.3460">
    <property type="match status" value="1"/>
</dbReference>
<dbReference type="Proteomes" id="UP001207582">
    <property type="component" value="Unassembled WGS sequence"/>
</dbReference>
<evidence type="ECO:0000313" key="8">
    <source>
        <dbReference type="EMBL" id="MCW3784000.1"/>
    </source>
</evidence>
<keyword evidence="9" id="KW-1185">Reference proteome</keyword>
<evidence type="ECO:0000259" key="6">
    <source>
        <dbReference type="Pfam" id="PF17805"/>
    </source>
</evidence>
<sequence>MRRAALPEGALDATDRRILNALQEGFPIAPRPFAEAGAALGLAEQELIDRIARLKEIGAVTRFGPFYDAEAMGGAFCLCAMAVPEAQFDRVTEIVNAFPEVAHNYARSHRLNMWFVLATATPEEIAATAGRIDAATGLPVLRFPKLKEFFIGFRVTA</sequence>
<dbReference type="InterPro" id="IPR053953">
    <property type="entry name" value="NirdL-like_HTH"/>
</dbReference>
<evidence type="ECO:0000256" key="1">
    <source>
        <dbReference type="ARBA" id="ARBA00023239"/>
    </source>
</evidence>
<gene>
    <name evidence="8" type="ORF">OM960_20910</name>
</gene>
<evidence type="ECO:0000259" key="7">
    <source>
        <dbReference type="Pfam" id="PF22451"/>
    </source>
</evidence>
<dbReference type="SUPFAM" id="SSF46785">
    <property type="entry name" value="Winged helix' DNA-binding domain"/>
    <property type="match status" value="1"/>
</dbReference>
<dbReference type="PANTHER" id="PTHR43413:SF1">
    <property type="entry name" value="SIROHEME DECARBOXYLASE NIRL SUBUNIT"/>
    <property type="match status" value="1"/>
</dbReference>
<evidence type="ECO:0000256" key="3">
    <source>
        <dbReference type="ARBA" id="ARBA00023457"/>
    </source>
</evidence>
<feature type="domain" description="Siroheme decarboxylase AsnC-like ligand binding" evidence="6">
    <location>
        <begin position="77"/>
        <end position="149"/>
    </location>
</feature>
<dbReference type="RefSeq" id="WP_264773351.1">
    <property type="nucleotide sequence ID" value="NZ_JAPDOG010000029.1"/>
</dbReference>
<feature type="domain" description="Siroheme decarboxylase NirL-like HTH" evidence="7">
    <location>
        <begin position="15"/>
        <end position="59"/>
    </location>
</feature>
<evidence type="ECO:0000256" key="5">
    <source>
        <dbReference type="ARBA" id="ARBA00048470"/>
    </source>
</evidence>
<evidence type="ECO:0000256" key="4">
    <source>
        <dbReference type="ARBA" id="ARBA00023471"/>
    </source>
</evidence>
<accession>A0ABT3J984</accession>
<keyword evidence="1" id="KW-0456">Lyase</keyword>
<dbReference type="InterPro" id="IPR040523">
    <property type="entry name" value="AsnC_trans_reg2"/>
</dbReference>
<dbReference type="Gene3D" id="1.10.10.10">
    <property type="entry name" value="Winged helix-like DNA-binding domain superfamily/Winged helix DNA-binding domain"/>
    <property type="match status" value="1"/>
</dbReference>
<dbReference type="InterPro" id="IPR019888">
    <property type="entry name" value="Tscrpt_reg_AsnC-like"/>
</dbReference>
<dbReference type="SMART" id="SM00344">
    <property type="entry name" value="HTH_ASNC"/>
    <property type="match status" value="1"/>
</dbReference>
<dbReference type="InterPro" id="IPR036390">
    <property type="entry name" value="WH_DNA-bd_sf"/>
</dbReference>
<evidence type="ECO:0000313" key="9">
    <source>
        <dbReference type="Proteomes" id="UP001207582"/>
    </source>
</evidence>
<organism evidence="8 9">
    <name type="scientific">Defluviimonas salinarum</name>
    <dbReference type="NCBI Taxonomy" id="2992147"/>
    <lineage>
        <taxon>Bacteria</taxon>
        <taxon>Pseudomonadati</taxon>
        <taxon>Pseudomonadota</taxon>
        <taxon>Alphaproteobacteria</taxon>
        <taxon>Rhodobacterales</taxon>
        <taxon>Paracoccaceae</taxon>
        <taxon>Albidovulum</taxon>
    </lineage>
</organism>
<dbReference type="PANTHER" id="PTHR43413">
    <property type="entry name" value="TRANSCRIPTIONAL REGULATOR, ASNC FAMILY"/>
    <property type="match status" value="1"/>
</dbReference>
<dbReference type="InterPro" id="IPR050684">
    <property type="entry name" value="HTH-Siroheme_Decarb"/>
</dbReference>